<dbReference type="Pfam" id="PF22725">
    <property type="entry name" value="GFO_IDH_MocA_C3"/>
    <property type="match status" value="1"/>
</dbReference>
<dbReference type="InterPro" id="IPR030827">
    <property type="entry name" value="Myo_inos_IolG"/>
</dbReference>
<dbReference type="EMBL" id="DF238840">
    <property type="protein sequence ID" value="GAF27319.1"/>
    <property type="molecule type" value="Genomic_DNA"/>
</dbReference>
<dbReference type="PANTHER" id="PTHR42840">
    <property type="entry name" value="NAD(P)-BINDING ROSSMANN-FOLD SUPERFAMILY PROTEIN-RELATED"/>
    <property type="match status" value="1"/>
</dbReference>
<gene>
    <name evidence="5" type="ORF">MTY_2660</name>
</gene>
<protein>
    <submittedName>
        <fullName evidence="5">Predicted dehydrogenases and related proteins</fullName>
    </submittedName>
</protein>
<dbReference type="NCBIfam" id="TIGR04380">
    <property type="entry name" value="myo_inos_iolG"/>
    <property type="match status" value="1"/>
</dbReference>
<dbReference type="RefSeq" id="WP_036372592.1">
    <property type="nucleotide sequence ID" value="NZ_DF238840.1"/>
</dbReference>
<comment type="similarity">
    <text evidence="1">Belongs to the Gfo/Idh/MocA family.</text>
</comment>
<evidence type="ECO:0000259" key="4">
    <source>
        <dbReference type="Pfam" id="PF22725"/>
    </source>
</evidence>
<dbReference type="PANTHER" id="PTHR42840:SF3">
    <property type="entry name" value="BINDING ROSSMANN FOLD OXIDOREDUCTASE, PUTATIVE (AFU_ORTHOLOGUE AFUA_2G10240)-RELATED"/>
    <property type="match status" value="1"/>
</dbReference>
<dbReference type="Proteomes" id="UP000063718">
    <property type="component" value="Unassembled WGS sequence"/>
</dbReference>
<dbReference type="Pfam" id="PF01408">
    <property type="entry name" value="GFO_IDH_MocA"/>
    <property type="match status" value="1"/>
</dbReference>
<dbReference type="SUPFAM" id="SSF51735">
    <property type="entry name" value="NAD(P)-binding Rossmann-fold domains"/>
    <property type="match status" value="1"/>
</dbReference>
<dbReference type="InterPro" id="IPR036291">
    <property type="entry name" value="NAD(P)-bd_dom_sf"/>
</dbReference>
<proteinExistence type="inferred from homology"/>
<dbReference type="Gene3D" id="3.40.50.720">
    <property type="entry name" value="NAD(P)-binding Rossmann-like Domain"/>
    <property type="match status" value="1"/>
</dbReference>
<reference evidence="5" key="1">
    <citation type="journal article" date="2014" name="Gene">
        <title>Genome-guided analysis of transformation efficiency and carbon dioxide assimilation by Moorella thermoacetica Y72.</title>
        <authorList>
            <person name="Tsukahara K."/>
            <person name="Kita A."/>
            <person name="Nakashimada Y."/>
            <person name="Hoshino T."/>
            <person name="Murakami K."/>
        </authorList>
    </citation>
    <scope>NUCLEOTIDE SEQUENCE [LARGE SCALE GENOMIC DNA]</scope>
    <source>
        <strain evidence="5">Y72</strain>
    </source>
</reference>
<keyword evidence="2" id="KW-0560">Oxidoreductase</keyword>
<feature type="domain" description="Gfo/Idh/MocA-like oxidoreductase N-terminal" evidence="3">
    <location>
        <begin position="5"/>
        <end position="125"/>
    </location>
</feature>
<dbReference type="GO" id="GO:0016491">
    <property type="term" value="F:oxidoreductase activity"/>
    <property type="evidence" value="ECO:0007669"/>
    <property type="project" value="UniProtKB-KW"/>
</dbReference>
<dbReference type="SUPFAM" id="SSF55347">
    <property type="entry name" value="Glyceraldehyde-3-phosphate dehydrogenase-like, C-terminal domain"/>
    <property type="match status" value="1"/>
</dbReference>
<evidence type="ECO:0000259" key="3">
    <source>
        <dbReference type="Pfam" id="PF01408"/>
    </source>
</evidence>
<accession>A0A0S6UE01</accession>
<evidence type="ECO:0000256" key="2">
    <source>
        <dbReference type="ARBA" id="ARBA00023002"/>
    </source>
</evidence>
<dbReference type="AlphaFoldDB" id="A0A0S6UE01"/>
<dbReference type="InterPro" id="IPR000683">
    <property type="entry name" value="Gfo/Idh/MocA-like_OxRdtase_N"/>
</dbReference>
<dbReference type="GO" id="GO:0000166">
    <property type="term" value="F:nucleotide binding"/>
    <property type="evidence" value="ECO:0007669"/>
    <property type="project" value="InterPro"/>
</dbReference>
<dbReference type="InterPro" id="IPR055170">
    <property type="entry name" value="GFO_IDH_MocA-like_dom"/>
</dbReference>
<feature type="domain" description="GFO/IDH/MocA-like oxidoreductase" evidence="4">
    <location>
        <begin position="133"/>
        <end position="252"/>
    </location>
</feature>
<name>A0A0S6UE01_NEOTH</name>
<dbReference type="Gene3D" id="3.30.360.10">
    <property type="entry name" value="Dihydrodipicolinate Reductase, domain 2"/>
    <property type="match status" value="1"/>
</dbReference>
<dbReference type="FunFam" id="3.30.360.10:FF:000023">
    <property type="entry name" value="Inositol 2-dehydrogenase"/>
    <property type="match status" value="1"/>
</dbReference>
<evidence type="ECO:0000256" key="1">
    <source>
        <dbReference type="ARBA" id="ARBA00010928"/>
    </source>
</evidence>
<organism evidence="5">
    <name type="scientific">Moorella thermoacetica Y72</name>
    <dbReference type="NCBI Taxonomy" id="1325331"/>
    <lineage>
        <taxon>Bacteria</taxon>
        <taxon>Bacillati</taxon>
        <taxon>Bacillota</taxon>
        <taxon>Clostridia</taxon>
        <taxon>Neomoorellales</taxon>
        <taxon>Neomoorellaceae</taxon>
        <taxon>Neomoorella</taxon>
    </lineage>
</organism>
<evidence type="ECO:0000313" key="5">
    <source>
        <dbReference type="EMBL" id="GAF27319.1"/>
    </source>
</evidence>
<sequence>MPEKIKLGLIGAGRIGRVHAENIRFYVPEADLVAVADLYSDKIKDWAYNLGIKNVFKDTQKIIEDEAIDGVLICSSTDTHAPLIIQAARAGKHIFCEKPIDFDLNKIQEALNEVKKAGVKLQIGFQRRFDPGFKKAYNLIGQGKIGDIRVIKITSRDPAPPPVDYIKVSGGLFLDMTIHDFDMARYLSRSEVTEVHAVGGVMVDKAIGEAGDIDTAIVTLKFASGAVGVIDNCRQSVYGYDQRVEILGSKGCAMVGNPPLTPTVLSTEEGFLADKLQHFFIERYREAYMEEIKAFVNCILNDKEPPVTGNDGLQPVLIGLAAKQSLAEGRPISINLPSGGGL</sequence>